<evidence type="ECO:0000313" key="1">
    <source>
        <dbReference type="EMBL" id="KAA6371945.1"/>
    </source>
</evidence>
<protein>
    <submittedName>
        <fullName evidence="1">Uncharacterized protein</fullName>
    </submittedName>
</protein>
<comment type="caution">
    <text evidence="1">The sequence shown here is derived from an EMBL/GenBank/DDBJ whole genome shotgun (WGS) entry which is preliminary data.</text>
</comment>
<evidence type="ECO:0000313" key="2">
    <source>
        <dbReference type="Proteomes" id="UP000324800"/>
    </source>
</evidence>
<organism evidence="1 2">
    <name type="scientific">Streblomastix strix</name>
    <dbReference type="NCBI Taxonomy" id="222440"/>
    <lineage>
        <taxon>Eukaryota</taxon>
        <taxon>Metamonada</taxon>
        <taxon>Preaxostyla</taxon>
        <taxon>Oxymonadida</taxon>
        <taxon>Streblomastigidae</taxon>
        <taxon>Streblomastix</taxon>
    </lineage>
</organism>
<name>A0A5J4UQ81_9EUKA</name>
<dbReference type="EMBL" id="SNRW01014025">
    <property type="protein sequence ID" value="KAA6371945.1"/>
    <property type="molecule type" value="Genomic_DNA"/>
</dbReference>
<gene>
    <name evidence="1" type="ORF">EZS28_032528</name>
</gene>
<dbReference type="OrthoDB" id="5979581at2759"/>
<proteinExistence type="predicted"/>
<accession>A0A5J4UQ81</accession>
<dbReference type="AlphaFoldDB" id="A0A5J4UQ81"/>
<sequence>MESDVIQMATVPVQIGELVGSTFVTEKLLAAGETSTILIARSKGNPDLNLVALKVQPIYIVPQALNSDIAVLKSTQENEHFSKIQDLKLEILMRQQQLSTLLCSVLYIHFLQILVLGSKENV</sequence>
<dbReference type="Proteomes" id="UP000324800">
    <property type="component" value="Unassembled WGS sequence"/>
</dbReference>
<reference evidence="1 2" key="1">
    <citation type="submission" date="2019-03" db="EMBL/GenBank/DDBJ databases">
        <title>Single cell metagenomics reveals metabolic interactions within the superorganism composed of flagellate Streblomastix strix and complex community of Bacteroidetes bacteria on its surface.</title>
        <authorList>
            <person name="Treitli S.C."/>
            <person name="Kolisko M."/>
            <person name="Husnik F."/>
            <person name="Keeling P."/>
            <person name="Hampl V."/>
        </authorList>
    </citation>
    <scope>NUCLEOTIDE SEQUENCE [LARGE SCALE GENOMIC DNA]</scope>
    <source>
        <strain evidence="1">ST1C</strain>
    </source>
</reference>